<accession>A0A1I1L6G8</accession>
<dbReference type="PANTHER" id="PTHR43775:SF37">
    <property type="entry name" value="SI:DKEY-61P9.11"/>
    <property type="match status" value="1"/>
</dbReference>
<dbReference type="InterPro" id="IPR014031">
    <property type="entry name" value="Ketoacyl_synth_C"/>
</dbReference>
<dbReference type="Gene3D" id="3.40.47.10">
    <property type="match status" value="1"/>
</dbReference>
<dbReference type="GO" id="GO:0006633">
    <property type="term" value="P:fatty acid biosynthetic process"/>
    <property type="evidence" value="ECO:0007669"/>
    <property type="project" value="TreeGrafter"/>
</dbReference>
<keyword evidence="2" id="KW-0597">Phosphoprotein</keyword>
<dbReference type="PROSITE" id="PS52004">
    <property type="entry name" value="KS3_2"/>
    <property type="match status" value="1"/>
</dbReference>
<evidence type="ECO:0000256" key="3">
    <source>
        <dbReference type="RuleBase" id="RU003694"/>
    </source>
</evidence>
<evidence type="ECO:0000259" key="4">
    <source>
        <dbReference type="PROSITE" id="PS52004"/>
    </source>
</evidence>
<dbReference type="PANTHER" id="PTHR43775">
    <property type="entry name" value="FATTY ACID SYNTHASE"/>
    <property type="match status" value="1"/>
</dbReference>
<dbReference type="InterPro" id="IPR020841">
    <property type="entry name" value="PKS_Beta-ketoAc_synthase_dom"/>
</dbReference>
<reference evidence="5" key="1">
    <citation type="submission" date="2016-10" db="EMBL/GenBank/DDBJ databases">
        <authorList>
            <person name="de Groot N.N."/>
        </authorList>
    </citation>
    <scope>NUCLEOTIDE SEQUENCE [LARGE SCALE GENOMIC DNA]</scope>
    <source>
        <strain evidence="5">ATCC 20501</strain>
    </source>
</reference>
<dbReference type="GO" id="GO:0004312">
    <property type="term" value="F:fatty acid synthase activity"/>
    <property type="evidence" value="ECO:0007669"/>
    <property type="project" value="TreeGrafter"/>
</dbReference>
<dbReference type="AlphaFoldDB" id="A0A1H5UWV1"/>
<keyword evidence="1" id="KW-0596">Phosphopantetheine</keyword>
<sequence length="488" mass="51182">MSDYIDYLDTLSRKQLMLMLARQHLRETESIAVVGLGCRLPGDIDDGPQLWSALRGKTVVPTAGPPTDSLGRPRWNLDAPDLRPFADLLRRGRFLPGIDLFDAERFAISPAEAASMDPQQRVLLEVAVRALADAGLDQADLATSTVGVFAGSGPVEYPYAWLRNGTSAAELSGHMATGSAASAVSGRIAHALGVSGPAMTVDTASSSMLSAVHLACQSLRRRECDIAVVGTCSLLLSPFSAPILADAGMLSPTGTSLPFTASADGYVRGEGASVVVLERQSDALRAQRLPYALVRGSAIHQQGDRPGLAVASSSGQRRVIELALADARLEPADVHYVEAQANGSKIGGVIEAESLSAAYRPDGSGTPLYVGSCKANLGYLEHASGGPGLLKAVLALDRAEIPPQVGAEDADPALAWDRLGLRLAAEPLPWPSDGPRRAAVSGFGFTGTMAHVVLESAAINQGTTAGQRRPELPALAGQRHWPDHNTWC</sequence>
<feature type="domain" description="Ketosynthase family 3 (KS3)" evidence="4">
    <location>
        <begin position="28"/>
        <end position="456"/>
    </location>
</feature>
<dbReference type="InterPro" id="IPR016039">
    <property type="entry name" value="Thiolase-like"/>
</dbReference>
<dbReference type="RefSeq" id="WP_093347343.1">
    <property type="nucleotide sequence ID" value="NZ_FNVB01000002.1"/>
</dbReference>
<dbReference type="SMR" id="A0A1H5UWV1"/>
<keyword evidence="7" id="KW-1185">Reference proteome</keyword>
<organism evidence="5 8">
    <name type="scientific">Saccharopolyspora kobensis</name>
    <dbReference type="NCBI Taxonomy" id="146035"/>
    <lineage>
        <taxon>Bacteria</taxon>
        <taxon>Bacillati</taxon>
        <taxon>Actinomycetota</taxon>
        <taxon>Actinomycetes</taxon>
        <taxon>Pseudonocardiales</taxon>
        <taxon>Pseudonocardiaceae</taxon>
        <taxon>Saccharopolyspora</taxon>
    </lineage>
</organism>
<dbReference type="InterPro" id="IPR050091">
    <property type="entry name" value="PKS_NRPS_Biosynth_Enz"/>
</dbReference>
<dbReference type="Proteomes" id="UP000199690">
    <property type="component" value="Unassembled WGS sequence"/>
</dbReference>
<accession>A0A1H5UWV1</accession>
<dbReference type="InterPro" id="IPR014030">
    <property type="entry name" value="Ketoacyl_synth_N"/>
</dbReference>
<dbReference type="CDD" id="cd00833">
    <property type="entry name" value="PKS"/>
    <property type="match status" value="1"/>
</dbReference>
<dbReference type="EMBL" id="FNVB01000002">
    <property type="protein sequence ID" value="SEF79450.1"/>
    <property type="molecule type" value="Genomic_DNA"/>
</dbReference>
<protein>
    <submittedName>
        <fullName evidence="6">Ansamitocin polyketide synthase A/epothilone polyketide synthase D</fullName>
    </submittedName>
    <submittedName>
        <fullName evidence="5">Beta-ketoacyl synthase, C-terminal domain</fullName>
    </submittedName>
</protein>
<evidence type="ECO:0000313" key="6">
    <source>
        <dbReference type="EMBL" id="SFC68112.1"/>
    </source>
</evidence>
<dbReference type="Proteomes" id="UP000236729">
    <property type="component" value="Unassembled WGS sequence"/>
</dbReference>
<proteinExistence type="inferred from homology"/>
<evidence type="ECO:0000256" key="2">
    <source>
        <dbReference type="ARBA" id="ARBA00022553"/>
    </source>
</evidence>
<evidence type="ECO:0000313" key="8">
    <source>
        <dbReference type="Proteomes" id="UP000236729"/>
    </source>
</evidence>
<reference evidence="7 8" key="2">
    <citation type="submission" date="2016-10" db="EMBL/GenBank/DDBJ databases">
        <authorList>
            <person name="Varghese N."/>
            <person name="Submissions S."/>
        </authorList>
    </citation>
    <scope>NUCLEOTIDE SEQUENCE [LARGE SCALE GENOMIC DNA]</scope>
    <source>
        <strain evidence="8">ATCC 20501</strain>
        <strain evidence="6 7">CGMCC 4.3529</strain>
    </source>
</reference>
<gene>
    <name evidence="5" type="ORF">SAMN02982929_00685</name>
    <name evidence="6" type="ORF">SAMN05216506_1011386</name>
</gene>
<evidence type="ECO:0000313" key="7">
    <source>
        <dbReference type="Proteomes" id="UP000199690"/>
    </source>
</evidence>
<evidence type="ECO:0000313" key="5">
    <source>
        <dbReference type="EMBL" id="SEF79450.1"/>
    </source>
</evidence>
<dbReference type="SUPFAM" id="SSF53901">
    <property type="entry name" value="Thiolase-like"/>
    <property type="match status" value="1"/>
</dbReference>
<dbReference type="EMBL" id="FOME01000001">
    <property type="protein sequence ID" value="SFC68112.1"/>
    <property type="molecule type" value="Genomic_DNA"/>
</dbReference>
<keyword evidence="3" id="KW-0808">Transferase</keyword>
<evidence type="ECO:0000256" key="1">
    <source>
        <dbReference type="ARBA" id="ARBA00022450"/>
    </source>
</evidence>
<comment type="similarity">
    <text evidence="3">Belongs to the thiolase-like superfamily. Beta-ketoacyl-ACP synthases family.</text>
</comment>
<name>A0A1H5UWV1_9PSEU</name>
<dbReference type="Pfam" id="PF00109">
    <property type="entry name" value="ketoacyl-synt"/>
    <property type="match status" value="1"/>
</dbReference>
<dbReference type="Pfam" id="PF02801">
    <property type="entry name" value="Ketoacyl-synt_C"/>
    <property type="match status" value="1"/>
</dbReference>
<dbReference type="SMART" id="SM00825">
    <property type="entry name" value="PKS_KS"/>
    <property type="match status" value="1"/>
</dbReference>